<evidence type="ECO:0000313" key="4">
    <source>
        <dbReference type="Proteomes" id="UP000199421"/>
    </source>
</evidence>
<keyword evidence="1" id="KW-0812">Transmembrane</keyword>
<reference evidence="4" key="1">
    <citation type="submission" date="2016-10" db="EMBL/GenBank/DDBJ databases">
        <authorList>
            <person name="Varghese N."/>
            <person name="Submissions S."/>
        </authorList>
    </citation>
    <scope>NUCLEOTIDE SEQUENCE [LARGE SCALE GENOMIC DNA]</scope>
    <source>
        <strain evidence="4">DSM 18733</strain>
    </source>
</reference>
<dbReference type="GO" id="GO:0016020">
    <property type="term" value="C:membrane"/>
    <property type="evidence" value="ECO:0007669"/>
    <property type="project" value="InterPro"/>
</dbReference>
<protein>
    <submittedName>
        <fullName evidence="3">Histidine kinase</fullName>
    </submittedName>
</protein>
<dbReference type="GO" id="GO:0000155">
    <property type="term" value="F:phosphorelay sensor kinase activity"/>
    <property type="evidence" value="ECO:0007669"/>
    <property type="project" value="InterPro"/>
</dbReference>
<keyword evidence="3" id="KW-0418">Kinase</keyword>
<sequence>MLIIFIAIAITLTIIIIFLLNKLRIIKGENGLLKRNYQELEKKTAVADDEVLRYKLNPHLFKNALNAIQSHAYQSYYALDKLSNVLDYILYESSTQYVNLKEEIEFTKSLIEINRLKTSPLFNLHVKNKINVENRLYEEGLIAPLITINPIENAFKHASLQREDAFISIVFDLVDGWFQLSVSNSIEAGSNLEKVKGGLGNPTFNKRLKAIYGQDFSYNESVGNGIYTTYLEIKLREPYG</sequence>
<dbReference type="RefSeq" id="WP_093331424.1">
    <property type="nucleotide sequence ID" value="NZ_FOAF01000012.1"/>
</dbReference>
<organism evidence="3 4">
    <name type="scientific">Olivibacter domesticus</name>
    <name type="common">Pseudosphingobacterium domesticum</name>
    <dbReference type="NCBI Taxonomy" id="407022"/>
    <lineage>
        <taxon>Bacteria</taxon>
        <taxon>Pseudomonadati</taxon>
        <taxon>Bacteroidota</taxon>
        <taxon>Sphingobacteriia</taxon>
        <taxon>Sphingobacteriales</taxon>
        <taxon>Sphingobacteriaceae</taxon>
        <taxon>Olivibacter</taxon>
    </lineage>
</organism>
<dbReference type="STRING" id="407022.SAMN05661044_05121"/>
<dbReference type="EMBL" id="FOAF01000012">
    <property type="protein sequence ID" value="SEM41512.1"/>
    <property type="molecule type" value="Genomic_DNA"/>
</dbReference>
<gene>
    <name evidence="3" type="ORF">SAMN05661044_05121</name>
</gene>
<dbReference type="OrthoDB" id="9809908at2"/>
<accession>A0A1H7Y5T9</accession>
<feature type="transmembrane region" description="Helical" evidence="1">
    <location>
        <begin position="6"/>
        <end position="25"/>
    </location>
</feature>
<keyword evidence="1" id="KW-1133">Transmembrane helix</keyword>
<keyword evidence="1" id="KW-0472">Membrane</keyword>
<keyword evidence="4" id="KW-1185">Reference proteome</keyword>
<name>A0A1H7Y5T9_OLID1</name>
<evidence type="ECO:0000256" key="1">
    <source>
        <dbReference type="SAM" id="Phobius"/>
    </source>
</evidence>
<evidence type="ECO:0000313" key="3">
    <source>
        <dbReference type="EMBL" id="SEM41512.1"/>
    </source>
</evidence>
<keyword evidence="3" id="KW-0808">Transferase</keyword>
<feature type="domain" description="Signal transduction histidine kinase internal region" evidence="2">
    <location>
        <begin position="50"/>
        <end position="118"/>
    </location>
</feature>
<dbReference type="PANTHER" id="PTHR34220">
    <property type="entry name" value="SENSOR HISTIDINE KINASE YPDA"/>
    <property type="match status" value="1"/>
</dbReference>
<dbReference type="Pfam" id="PF06580">
    <property type="entry name" value="His_kinase"/>
    <property type="match status" value="1"/>
</dbReference>
<evidence type="ECO:0000259" key="2">
    <source>
        <dbReference type="Pfam" id="PF06580"/>
    </source>
</evidence>
<dbReference type="PANTHER" id="PTHR34220:SF7">
    <property type="entry name" value="SENSOR HISTIDINE KINASE YPDA"/>
    <property type="match status" value="1"/>
</dbReference>
<proteinExistence type="predicted"/>
<dbReference type="InterPro" id="IPR050640">
    <property type="entry name" value="Bact_2-comp_sensor_kinase"/>
</dbReference>
<dbReference type="InterPro" id="IPR010559">
    <property type="entry name" value="Sig_transdc_His_kin_internal"/>
</dbReference>
<dbReference type="AlphaFoldDB" id="A0A1H7Y5T9"/>
<dbReference type="Proteomes" id="UP000199421">
    <property type="component" value="Unassembled WGS sequence"/>
</dbReference>